<evidence type="ECO:0000256" key="2">
    <source>
        <dbReference type="ARBA" id="ARBA00010742"/>
    </source>
</evidence>
<dbReference type="EMBL" id="MU129020">
    <property type="protein sequence ID" value="KAF9510241.1"/>
    <property type="molecule type" value="Genomic_DNA"/>
</dbReference>
<dbReference type="CDD" id="cd13637">
    <property type="entry name" value="PBP2_Ca3427_like"/>
    <property type="match status" value="1"/>
</dbReference>
<feature type="domain" description="Ca3427-like PBP 2" evidence="4">
    <location>
        <begin position="92"/>
        <end position="190"/>
    </location>
</feature>
<dbReference type="InterPro" id="IPR054364">
    <property type="entry name" value="Ca3427-like_PBP2"/>
</dbReference>
<comment type="subcellular location">
    <subcellularLocation>
        <location evidence="1">Periplasm</location>
    </subcellularLocation>
</comment>
<evidence type="ECO:0000313" key="6">
    <source>
        <dbReference type="Proteomes" id="UP000886523"/>
    </source>
</evidence>
<proteinExistence type="inferred from homology"/>
<keyword evidence="3" id="KW-0732">Signal</keyword>
<dbReference type="AlphaFoldDB" id="A0A9P6ASV4"/>
<organism evidence="5 6">
    <name type="scientific">Hydnum rufescens UP504</name>
    <dbReference type="NCBI Taxonomy" id="1448309"/>
    <lineage>
        <taxon>Eukaryota</taxon>
        <taxon>Fungi</taxon>
        <taxon>Dikarya</taxon>
        <taxon>Basidiomycota</taxon>
        <taxon>Agaricomycotina</taxon>
        <taxon>Agaricomycetes</taxon>
        <taxon>Cantharellales</taxon>
        <taxon>Hydnaceae</taxon>
        <taxon>Hydnum</taxon>
    </lineage>
</organism>
<comment type="similarity">
    <text evidence="2">Belongs to the bacterial solute-binding protein SsuA/TauA family.</text>
</comment>
<evidence type="ECO:0000259" key="4">
    <source>
        <dbReference type="Pfam" id="PF22384"/>
    </source>
</evidence>
<evidence type="ECO:0000256" key="3">
    <source>
        <dbReference type="ARBA" id="ARBA00022729"/>
    </source>
</evidence>
<evidence type="ECO:0000313" key="5">
    <source>
        <dbReference type="EMBL" id="KAF9510241.1"/>
    </source>
</evidence>
<sequence>MSGTLQPAIMVLRVGFVREHFSSPLLQFADKDQGQTFELVECPSGTGQVITRFNNNEIDVAIALTDPLLAGIAKGSTSYKFVGSYVTTPLRWAVITGKNSHYSSIDDLRGTTLGISRQGSGSQTMAGVMALQQGWLDPETSVLEDLKFQINNDIAGLNQSVNDGSTSAYLWEWFTTKPWADAGEVKFIGSVPTPWPSWMIAAHPSPIRAPPQAVKAFLAGLTDHIHTFSGNEIAVNVTFIKERFGYKEDDIREWLTTVRFTHDTSEVQESTIVHTLRYVSSSVTCPARSAQSRSYKACCDKQGLFLLRQVCVHPTTSMWLFVSYLRVKQAAPQAA</sequence>
<dbReference type="GO" id="GO:0042597">
    <property type="term" value="C:periplasmic space"/>
    <property type="evidence" value="ECO:0007669"/>
    <property type="project" value="UniProtKB-SubCell"/>
</dbReference>
<comment type="caution">
    <text evidence="5">The sequence shown here is derived from an EMBL/GenBank/DDBJ whole genome shotgun (WGS) entry which is preliminary data.</text>
</comment>
<dbReference type="Gene3D" id="3.40.190.10">
    <property type="entry name" value="Periplasmic binding protein-like II"/>
    <property type="match status" value="2"/>
</dbReference>
<dbReference type="SUPFAM" id="SSF53850">
    <property type="entry name" value="Periplasmic binding protein-like II"/>
    <property type="match status" value="1"/>
</dbReference>
<dbReference type="Pfam" id="PF22384">
    <property type="entry name" value="PBP2_Ca3427_like"/>
    <property type="match status" value="1"/>
</dbReference>
<gene>
    <name evidence="5" type="ORF">BS47DRAFT_1319822</name>
</gene>
<name>A0A9P6ASV4_9AGAM</name>
<protein>
    <recommendedName>
        <fullName evidence="4">Ca3427-like PBP 2 domain-containing protein</fullName>
    </recommendedName>
</protein>
<dbReference type="PANTHER" id="PTHR30024">
    <property type="entry name" value="ALIPHATIC SULFONATES-BINDING PROTEIN-RELATED"/>
    <property type="match status" value="1"/>
</dbReference>
<reference evidence="5" key="1">
    <citation type="journal article" date="2020" name="Nat. Commun.">
        <title>Large-scale genome sequencing of mycorrhizal fungi provides insights into the early evolution of symbiotic traits.</title>
        <authorList>
            <person name="Miyauchi S."/>
            <person name="Kiss E."/>
            <person name="Kuo A."/>
            <person name="Drula E."/>
            <person name="Kohler A."/>
            <person name="Sanchez-Garcia M."/>
            <person name="Morin E."/>
            <person name="Andreopoulos B."/>
            <person name="Barry K.W."/>
            <person name="Bonito G."/>
            <person name="Buee M."/>
            <person name="Carver A."/>
            <person name="Chen C."/>
            <person name="Cichocki N."/>
            <person name="Clum A."/>
            <person name="Culley D."/>
            <person name="Crous P.W."/>
            <person name="Fauchery L."/>
            <person name="Girlanda M."/>
            <person name="Hayes R.D."/>
            <person name="Keri Z."/>
            <person name="LaButti K."/>
            <person name="Lipzen A."/>
            <person name="Lombard V."/>
            <person name="Magnuson J."/>
            <person name="Maillard F."/>
            <person name="Murat C."/>
            <person name="Nolan M."/>
            <person name="Ohm R.A."/>
            <person name="Pangilinan J."/>
            <person name="Pereira M.F."/>
            <person name="Perotto S."/>
            <person name="Peter M."/>
            <person name="Pfister S."/>
            <person name="Riley R."/>
            <person name="Sitrit Y."/>
            <person name="Stielow J.B."/>
            <person name="Szollosi G."/>
            <person name="Zifcakova L."/>
            <person name="Stursova M."/>
            <person name="Spatafora J.W."/>
            <person name="Tedersoo L."/>
            <person name="Vaario L.M."/>
            <person name="Yamada A."/>
            <person name="Yan M."/>
            <person name="Wang P."/>
            <person name="Xu J."/>
            <person name="Bruns T."/>
            <person name="Baldrian P."/>
            <person name="Vilgalys R."/>
            <person name="Dunand C."/>
            <person name="Henrissat B."/>
            <person name="Grigoriev I.V."/>
            <person name="Hibbett D."/>
            <person name="Nagy L.G."/>
            <person name="Martin F.M."/>
        </authorList>
    </citation>
    <scope>NUCLEOTIDE SEQUENCE</scope>
    <source>
        <strain evidence="5">UP504</strain>
    </source>
</reference>
<evidence type="ECO:0000256" key="1">
    <source>
        <dbReference type="ARBA" id="ARBA00004418"/>
    </source>
</evidence>
<dbReference type="Proteomes" id="UP000886523">
    <property type="component" value="Unassembled WGS sequence"/>
</dbReference>
<dbReference type="PANTHER" id="PTHR30024:SF47">
    <property type="entry name" value="TAURINE-BINDING PERIPLASMIC PROTEIN"/>
    <property type="match status" value="1"/>
</dbReference>
<accession>A0A9P6ASV4</accession>
<keyword evidence="6" id="KW-1185">Reference proteome</keyword>
<dbReference type="OrthoDB" id="1363at2759"/>